<keyword evidence="4 6" id="KW-1133">Transmembrane helix</keyword>
<dbReference type="PANTHER" id="PTHR36115">
    <property type="entry name" value="PROLINE-RICH ANTIGEN HOMOLOG-RELATED"/>
    <property type="match status" value="1"/>
</dbReference>
<keyword evidence="10" id="KW-1185">Reference proteome</keyword>
<evidence type="ECO:0000313" key="9">
    <source>
        <dbReference type="EMBL" id="SEO65864.1"/>
    </source>
</evidence>
<dbReference type="InterPro" id="IPR026870">
    <property type="entry name" value="Zinc_ribbon_dom"/>
</dbReference>
<feature type="domain" description="RDD" evidence="7">
    <location>
        <begin position="58"/>
        <end position="173"/>
    </location>
</feature>
<evidence type="ECO:0000259" key="8">
    <source>
        <dbReference type="Pfam" id="PF13240"/>
    </source>
</evidence>
<sequence>MFCTQCGKEIIDDAKFCGHCGAPLEATDQKTLQEPNVVLSTTSPMPIQAAASVAQIRPWVRYWARMFDLYLISIVSGIAISILYPDAFSEQTSDQFDQLFGLAVFFAWVFIESLFLSTTGTTPGKWLFKIRLIPLSGETADYSTAFSRSFKVWWLGFGIGFPLVSFITLLVSYNKLTKNGITRWDRDSGFTVTHERIGPLRVIFAIAFFVSFLLLAAIGNTIDIEQIIPVDSTALHV</sequence>
<dbReference type="GO" id="GO:0005886">
    <property type="term" value="C:plasma membrane"/>
    <property type="evidence" value="ECO:0007669"/>
    <property type="project" value="UniProtKB-SubCell"/>
</dbReference>
<feature type="transmembrane region" description="Helical" evidence="6">
    <location>
        <begin position="69"/>
        <end position="87"/>
    </location>
</feature>
<dbReference type="OrthoDB" id="8960697at2"/>
<organism evidence="9 10">
    <name type="scientific">Nitrosomonas oligotropha</name>
    <dbReference type="NCBI Taxonomy" id="42354"/>
    <lineage>
        <taxon>Bacteria</taxon>
        <taxon>Pseudomonadati</taxon>
        <taxon>Pseudomonadota</taxon>
        <taxon>Betaproteobacteria</taxon>
        <taxon>Nitrosomonadales</taxon>
        <taxon>Nitrosomonadaceae</taxon>
        <taxon>Nitrosomonas</taxon>
    </lineage>
</organism>
<dbReference type="STRING" id="42354.SAMN05216333_11450"/>
<feature type="domain" description="Zinc-ribbon" evidence="8">
    <location>
        <begin position="2"/>
        <end position="24"/>
    </location>
</feature>
<dbReference type="Proteomes" id="UP000198814">
    <property type="component" value="Unassembled WGS sequence"/>
</dbReference>
<evidence type="ECO:0000256" key="4">
    <source>
        <dbReference type="ARBA" id="ARBA00022989"/>
    </source>
</evidence>
<feature type="transmembrane region" description="Helical" evidence="6">
    <location>
        <begin position="202"/>
        <end position="222"/>
    </location>
</feature>
<dbReference type="InterPro" id="IPR010432">
    <property type="entry name" value="RDD"/>
</dbReference>
<evidence type="ECO:0000256" key="1">
    <source>
        <dbReference type="ARBA" id="ARBA00004651"/>
    </source>
</evidence>
<evidence type="ECO:0000256" key="3">
    <source>
        <dbReference type="ARBA" id="ARBA00022692"/>
    </source>
</evidence>
<feature type="transmembrane region" description="Helical" evidence="6">
    <location>
        <begin position="99"/>
        <end position="118"/>
    </location>
</feature>
<feature type="transmembrane region" description="Helical" evidence="6">
    <location>
        <begin position="152"/>
        <end position="173"/>
    </location>
</feature>
<dbReference type="Pfam" id="PF13240">
    <property type="entry name" value="Zn_Ribbon_1"/>
    <property type="match status" value="1"/>
</dbReference>
<dbReference type="EMBL" id="FODO01000014">
    <property type="protein sequence ID" value="SEO65864.1"/>
    <property type="molecule type" value="Genomic_DNA"/>
</dbReference>
<evidence type="ECO:0000259" key="7">
    <source>
        <dbReference type="Pfam" id="PF06271"/>
    </source>
</evidence>
<protein>
    <submittedName>
        <fullName evidence="9">Uncharacterized membrane protein YckC, RDD family</fullName>
    </submittedName>
</protein>
<gene>
    <name evidence="9" type="ORF">SAMN05216333_11450</name>
</gene>
<keyword evidence="5 6" id="KW-0472">Membrane</keyword>
<evidence type="ECO:0000313" key="10">
    <source>
        <dbReference type="Proteomes" id="UP000198814"/>
    </source>
</evidence>
<keyword evidence="3 6" id="KW-0812">Transmembrane</keyword>
<proteinExistence type="predicted"/>
<reference evidence="10" key="1">
    <citation type="submission" date="2016-10" db="EMBL/GenBank/DDBJ databases">
        <authorList>
            <person name="Varghese N."/>
            <person name="Submissions S."/>
        </authorList>
    </citation>
    <scope>NUCLEOTIDE SEQUENCE [LARGE SCALE GENOMIC DNA]</scope>
    <source>
        <strain evidence="10">Nm76</strain>
    </source>
</reference>
<evidence type="ECO:0000256" key="6">
    <source>
        <dbReference type="SAM" id="Phobius"/>
    </source>
</evidence>
<dbReference type="RefSeq" id="WP_090319372.1">
    <property type="nucleotide sequence ID" value="NZ_FNOE01000013.1"/>
</dbReference>
<comment type="subcellular location">
    <subcellularLocation>
        <location evidence="1">Cell membrane</location>
        <topology evidence="1">Multi-pass membrane protein</topology>
    </subcellularLocation>
</comment>
<dbReference type="AlphaFoldDB" id="A0A1H8RI90"/>
<dbReference type="InterPro" id="IPR051791">
    <property type="entry name" value="Pra-immunoreactive"/>
</dbReference>
<evidence type="ECO:0000256" key="5">
    <source>
        <dbReference type="ARBA" id="ARBA00023136"/>
    </source>
</evidence>
<evidence type="ECO:0000256" key="2">
    <source>
        <dbReference type="ARBA" id="ARBA00022475"/>
    </source>
</evidence>
<name>A0A1H8RI90_9PROT</name>
<keyword evidence="2" id="KW-1003">Cell membrane</keyword>
<accession>A0A1H8RI90</accession>
<dbReference type="Pfam" id="PF06271">
    <property type="entry name" value="RDD"/>
    <property type="match status" value="1"/>
</dbReference>